<evidence type="ECO:0000256" key="1">
    <source>
        <dbReference type="SAM" id="MobiDB-lite"/>
    </source>
</evidence>
<dbReference type="EMBL" id="JAYMYQ010000001">
    <property type="protein sequence ID" value="KAK7362644.1"/>
    <property type="molecule type" value="Genomic_DNA"/>
</dbReference>
<accession>A0AAN9R9D3</accession>
<gene>
    <name evidence="2" type="ORF">VNO77_04762</name>
</gene>
<name>A0AAN9R9D3_CANGL</name>
<feature type="compositionally biased region" description="Polar residues" evidence="1">
    <location>
        <begin position="64"/>
        <end position="77"/>
    </location>
</feature>
<keyword evidence="3" id="KW-1185">Reference proteome</keyword>
<comment type="caution">
    <text evidence="2">The sequence shown here is derived from an EMBL/GenBank/DDBJ whole genome shotgun (WGS) entry which is preliminary data.</text>
</comment>
<dbReference type="PROSITE" id="PS00018">
    <property type="entry name" value="EF_HAND_1"/>
    <property type="match status" value="1"/>
</dbReference>
<dbReference type="InterPro" id="IPR018247">
    <property type="entry name" value="EF_Hand_1_Ca_BS"/>
</dbReference>
<reference evidence="2 3" key="1">
    <citation type="submission" date="2024-01" db="EMBL/GenBank/DDBJ databases">
        <title>The genomes of 5 underutilized Papilionoideae crops provide insights into root nodulation and disease resistanc.</title>
        <authorList>
            <person name="Jiang F."/>
        </authorList>
    </citation>
    <scope>NUCLEOTIDE SEQUENCE [LARGE SCALE GENOMIC DNA]</scope>
    <source>
        <strain evidence="2">LVBAO_FW01</strain>
        <tissue evidence="2">Leaves</tissue>
    </source>
</reference>
<evidence type="ECO:0000313" key="3">
    <source>
        <dbReference type="Proteomes" id="UP001367508"/>
    </source>
</evidence>
<feature type="region of interest" description="Disordered" evidence="1">
    <location>
        <begin position="56"/>
        <end position="88"/>
    </location>
</feature>
<sequence>MGRLPSNIIRRWRGDMIGGIRILDFVAAINGGGDTGDDSDGDDDNDVDADEYRMVSHIGGDGRSSFQVPSSSHGTSIQRRDQSAHDKDMQVLLLPTILTTSIEVGNE</sequence>
<organism evidence="2 3">
    <name type="scientific">Canavalia gladiata</name>
    <name type="common">Sword bean</name>
    <name type="synonym">Dolichos gladiatus</name>
    <dbReference type="NCBI Taxonomy" id="3824"/>
    <lineage>
        <taxon>Eukaryota</taxon>
        <taxon>Viridiplantae</taxon>
        <taxon>Streptophyta</taxon>
        <taxon>Embryophyta</taxon>
        <taxon>Tracheophyta</taxon>
        <taxon>Spermatophyta</taxon>
        <taxon>Magnoliopsida</taxon>
        <taxon>eudicotyledons</taxon>
        <taxon>Gunneridae</taxon>
        <taxon>Pentapetalae</taxon>
        <taxon>rosids</taxon>
        <taxon>fabids</taxon>
        <taxon>Fabales</taxon>
        <taxon>Fabaceae</taxon>
        <taxon>Papilionoideae</taxon>
        <taxon>50 kb inversion clade</taxon>
        <taxon>NPAAA clade</taxon>
        <taxon>indigoferoid/millettioid clade</taxon>
        <taxon>Phaseoleae</taxon>
        <taxon>Canavalia</taxon>
    </lineage>
</organism>
<proteinExistence type="predicted"/>
<feature type="compositionally biased region" description="Basic and acidic residues" evidence="1">
    <location>
        <begin position="78"/>
        <end position="88"/>
    </location>
</feature>
<evidence type="ECO:0000313" key="2">
    <source>
        <dbReference type="EMBL" id="KAK7362644.1"/>
    </source>
</evidence>
<protein>
    <submittedName>
        <fullName evidence="2">Uncharacterized protein</fullName>
    </submittedName>
</protein>
<dbReference type="Proteomes" id="UP001367508">
    <property type="component" value="Unassembled WGS sequence"/>
</dbReference>
<dbReference type="AlphaFoldDB" id="A0AAN9R9D3"/>